<name>A0A9X2GBG4_9MICO</name>
<evidence type="ECO:0000256" key="1">
    <source>
        <dbReference type="SAM" id="Phobius"/>
    </source>
</evidence>
<dbReference type="Pfam" id="PF13239">
    <property type="entry name" value="2TM"/>
    <property type="match status" value="1"/>
</dbReference>
<feature type="domain" description="2TM" evidence="2">
    <location>
        <begin position="20"/>
        <end position="81"/>
    </location>
</feature>
<organism evidence="3 4">
    <name type="scientific">Promicromonospora thailandica</name>
    <dbReference type="NCBI Taxonomy" id="765201"/>
    <lineage>
        <taxon>Bacteria</taxon>
        <taxon>Bacillati</taxon>
        <taxon>Actinomycetota</taxon>
        <taxon>Actinomycetes</taxon>
        <taxon>Micrococcales</taxon>
        <taxon>Promicromonosporaceae</taxon>
        <taxon>Promicromonospora</taxon>
    </lineage>
</organism>
<feature type="transmembrane region" description="Helical" evidence="1">
    <location>
        <begin position="58"/>
        <end position="80"/>
    </location>
</feature>
<dbReference type="InterPro" id="IPR025698">
    <property type="entry name" value="2TM_dom"/>
</dbReference>
<evidence type="ECO:0000259" key="2">
    <source>
        <dbReference type="Pfam" id="PF13239"/>
    </source>
</evidence>
<accession>A0A9X2GBG4</accession>
<dbReference type="Proteomes" id="UP001139493">
    <property type="component" value="Unassembled WGS sequence"/>
</dbReference>
<proteinExistence type="predicted"/>
<protein>
    <submittedName>
        <fullName evidence="3">2TM domain-containing protein</fullName>
    </submittedName>
</protein>
<dbReference type="RefSeq" id="WP_253837576.1">
    <property type="nucleotide sequence ID" value="NZ_JAMTCS010000010.1"/>
</dbReference>
<evidence type="ECO:0000313" key="3">
    <source>
        <dbReference type="EMBL" id="MCP2266066.1"/>
    </source>
</evidence>
<gene>
    <name evidence="3" type="ORF">APR03_003431</name>
</gene>
<feature type="transmembrane region" description="Helical" evidence="1">
    <location>
        <begin position="33"/>
        <end position="52"/>
    </location>
</feature>
<keyword evidence="1" id="KW-0812">Transmembrane</keyword>
<comment type="caution">
    <text evidence="3">The sequence shown here is derived from an EMBL/GenBank/DDBJ whole genome shotgun (WGS) entry which is preliminary data.</text>
</comment>
<dbReference type="AlphaFoldDB" id="A0A9X2GBG4"/>
<keyword evidence="1" id="KW-1133">Transmembrane helix</keyword>
<evidence type="ECO:0000313" key="4">
    <source>
        <dbReference type="Proteomes" id="UP001139493"/>
    </source>
</evidence>
<keyword evidence="4" id="KW-1185">Reference proteome</keyword>
<dbReference type="EMBL" id="JAMTCS010000010">
    <property type="protein sequence ID" value="MCP2266066.1"/>
    <property type="molecule type" value="Genomic_DNA"/>
</dbReference>
<reference evidence="3" key="1">
    <citation type="submission" date="2022-06" db="EMBL/GenBank/DDBJ databases">
        <title>Genomic Encyclopedia of Archaeal and Bacterial Type Strains, Phase II (KMG-II): from individual species to whole genera.</title>
        <authorList>
            <person name="Goeker M."/>
        </authorList>
    </citation>
    <scope>NUCLEOTIDE SEQUENCE</scope>
    <source>
        <strain evidence="3">DSM 26652</strain>
    </source>
</reference>
<sequence>MRPYQDQPDETVDQDSLRAQAVRRLHRKRGFQAHALSFVLVNLVSVSLWWFLTPRIFFWPLYLLLSWGIGLAFHAWAVYLPSTPDEERVQREIDRIRRR</sequence>
<keyword evidence="1" id="KW-0472">Membrane</keyword>